<evidence type="ECO:0000313" key="4">
    <source>
        <dbReference type="Proteomes" id="UP001151234"/>
    </source>
</evidence>
<proteinExistence type="predicted"/>
<dbReference type="CDD" id="cd00118">
    <property type="entry name" value="LysM"/>
    <property type="match status" value="1"/>
</dbReference>
<feature type="chain" id="PRO_5040890822" evidence="2">
    <location>
        <begin position="32"/>
        <end position="384"/>
    </location>
</feature>
<protein>
    <submittedName>
        <fullName evidence="3">Transporter substrate-binding domain-containing protein</fullName>
    </submittedName>
</protein>
<organism evidence="3 4">
    <name type="scientific">Hoeflea prorocentri</name>
    <dbReference type="NCBI Taxonomy" id="1922333"/>
    <lineage>
        <taxon>Bacteria</taxon>
        <taxon>Pseudomonadati</taxon>
        <taxon>Pseudomonadota</taxon>
        <taxon>Alphaproteobacteria</taxon>
        <taxon>Hyphomicrobiales</taxon>
        <taxon>Rhizobiaceae</taxon>
        <taxon>Hoeflea</taxon>
    </lineage>
</organism>
<evidence type="ECO:0000313" key="3">
    <source>
        <dbReference type="EMBL" id="MDA5398474.1"/>
    </source>
</evidence>
<evidence type="ECO:0000256" key="2">
    <source>
        <dbReference type="SAM" id="SignalP"/>
    </source>
</evidence>
<comment type="subcellular location">
    <subcellularLocation>
        <location evidence="1">Periplasm</location>
    </subcellularLocation>
</comment>
<dbReference type="PANTHER" id="PTHR35936">
    <property type="entry name" value="MEMBRANE-BOUND LYTIC MUREIN TRANSGLYCOSYLASE F"/>
    <property type="match status" value="1"/>
</dbReference>
<dbReference type="EMBL" id="JAPJZI010000001">
    <property type="protein sequence ID" value="MDA5398474.1"/>
    <property type="molecule type" value="Genomic_DNA"/>
</dbReference>
<feature type="signal peptide" evidence="2">
    <location>
        <begin position="1"/>
        <end position="31"/>
    </location>
</feature>
<dbReference type="PANTHER" id="PTHR35936:SF25">
    <property type="entry name" value="ABC TRANSPORTER SUBSTRATE-BINDING PROTEIN"/>
    <property type="match status" value="1"/>
</dbReference>
<keyword evidence="2" id="KW-0732">Signal</keyword>
<accession>A0A9X3UK89</accession>
<dbReference type="InterPro" id="IPR018392">
    <property type="entry name" value="LysM"/>
</dbReference>
<sequence>MNCFSSRLLGPATALAMSVPLAMGMSASAQAAPAACGNTVQEYAVSSGDTLSKIAGAAFGDPRQWPRIFEYPGNAESIGRNPNLLTIGVRLQIPPCPGAIQSIPQEVVATETQTQAQTQRAARNTGSTTTSLPIKLYVVTGDDWPPYVSTDWPQGGMAVVIVEAAFEAAGMSDNVEIHYVNDWSAQLETLTKTNRYQLTFPWFYPKMEFWQSCDKLPESMQIRCEYDHSNPIANVTLAFFKEAGRADLAQDTLEGIKAKRLCRPKGYSTFELVENGLSVDNLHIELSPTDCFLRLLEGKVDYVLLNRFTGLAVAADMGISNNVEMADITIASPIHILAYRNNPMDTVQYLDEFNKGLQTIINNGVYGQIISYFNDEFSRRLAKQ</sequence>
<dbReference type="GO" id="GO:0042597">
    <property type="term" value="C:periplasmic space"/>
    <property type="evidence" value="ECO:0007669"/>
    <property type="project" value="UniProtKB-SubCell"/>
</dbReference>
<keyword evidence="4" id="KW-1185">Reference proteome</keyword>
<dbReference type="SUPFAM" id="SSF53850">
    <property type="entry name" value="Periplasmic binding protein-like II"/>
    <property type="match status" value="1"/>
</dbReference>
<reference evidence="3" key="1">
    <citation type="submission" date="2022-11" db="EMBL/GenBank/DDBJ databases">
        <title>Draft genome sequence of Hoeflea poritis E7-10 and Hoeflea prorocentri PM5-8, separated from scleractinian coral Porites lutea and marine dinoflagellate.</title>
        <authorList>
            <person name="Zhang G."/>
            <person name="Wei Q."/>
            <person name="Cai L."/>
        </authorList>
    </citation>
    <scope>NUCLEOTIDE SEQUENCE</scope>
    <source>
        <strain evidence="3">PM5-8</strain>
    </source>
</reference>
<dbReference type="Proteomes" id="UP001151234">
    <property type="component" value="Unassembled WGS sequence"/>
</dbReference>
<comment type="caution">
    <text evidence="3">The sequence shown here is derived from an EMBL/GenBank/DDBJ whole genome shotgun (WGS) entry which is preliminary data.</text>
</comment>
<gene>
    <name evidence="3" type="ORF">OQ273_07825</name>
</gene>
<name>A0A9X3UK89_9HYPH</name>
<dbReference type="RefSeq" id="WP_267989891.1">
    <property type="nucleotide sequence ID" value="NZ_JAPJZI010000001.1"/>
</dbReference>
<evidence type="ECO:0000256" key="1">
    <source>
        <dbReference type="ARBA" id="ARBA00004418"/>
    </source>
</evidence>
<dbReference type="Gene3D" id="3.40.190.10">
    <property type="entry name" value="Periplasmic binding protein-like II"/>
    <property type="match status" value="2"/>
</dbReference>
<dbReference type="InterPro" id="IPR036779">
    <property type="entry name" value="LysM_dom_sf"/>
</dbReference>
<dbReference type="Gene3D" id="3.10.350.10">
    <property type="entry name" value="LysM domain"/>
    <property type="match status" value="1"/>
</dbReference>
<dbReference type="AlphaFoldDB" id="A0A9X3UK89"/>